<reference evidence="12 13" key="3">
    <citation type="journal article" date="2015" name="Genome Announc.">
        <title>Draft Genome Sequence of the Archiascomycetous Yeast Saitoella complicata.</title>
        <authorList>
            <person name="Yamauchi K."/>
            <person name="Kondo S."/>
            <person name="Hamamoto M."/>
            <person name="Takahashi Y."/>
            <person name="Ogura Y."/>
            <person name="Hayashi T."/>
            <person name="Nishida H."/>
        </authorList>
    </citation>
    <scope>NUCLEOTIDE SEQUENCE [LARGE SCALE GENOMIC DNA]</scope>
    <source>
        <strain evidence="12 13">NRRL Y-17804</strain>
    </source>
</reference>
<dbReference type="PROSITE" id="PS50089">
    <property type="entry name" value="ZF_RING_2"/>
    <property type="match status" value="1"/>
</dbReference>
<keyword evidence="4 9" id="KW-0863">Zinc-finger</keyword>
<evidence type="ECO:0000256" key="6">
    <source>
        <dbReference type="ARBA" id="ARBA00023242"/>
    </source>
</evidence>
<comment type="caution">
    <text evidence="12">The sequence shown here is derived from an EMBL/GenBank/DDBJ whole genome shotgun (WGS) entry which is preliminary data.</text>
</comment>
<gene>
    <name evidence="12" type="ORF">G7K_6582-t1</name>
</gene>
<dbReference type="GO" id="GO:0006289">
    <property type="term" value="P:nucleotide-excision repair"/>
    <property type="evidence" value="ECO:0007669"/>
    <property type="project" value="InterPro"/>
</dbReference>
<dbReference type="Pfam" id="PF17121">
    <property type="entry name" value="zf-C3HC4_5"/>
    <property type="match status" value="1"/>
</dbReference>
<dbReference type="NCBIfam" id="TIGR00570">
    <property type="entry name" value="cdk7"/>
    <property type="match status" value="1"/>
</dbReference>
<evidence type="ECO:0000256" key="2">
    <source>
        <dbReference type="ARBA" id="ARBA00022257"/>
    </source>
</evidence>
<sequence length="436" mass="48937">MMTQAGVVHVHLHLRPTPTPTPTIQTRKFMMMEIDAPAPRAAPLVCPSCSKDSYVNPHLELLINPECYHKLCTSCIDSLFTLGPAPCPLCGKILRKNKFRKQTFEDITVERELDIRKRVAKIYNRRPEEFDSLRAYNDYLEEYEIDVFNLVNGIDIQETEAKLEKYAGSNRKEIAANAARAVSEAQALQQQEAARKVAAKEARQQALLDEEEERREKAEDEAGLLKALAAAGNEKDSARIVKAHEQRVAHRAQLRAQRRRERDEALAAQFTDMPAFGAPRPKIEEEDDTPFDPLGGEGMSSAMYVVQSNYDDIKSMEIVRNPEAVASGFNVTEVFRKALFSAFAGLGCDVGAETEAREALDEAYQPTAKHGPGCVSRFGLLHMDIRHIFNNVIHTALSGLDANLEQLVHNCRFRMPYGYFRSANDVGVEPSWIIPH</sequence>
<dbReference type="AlphaFoldDB" id="A0A0E9NRX2"/>
<dbReference type="Pfam" id="PF06391">
    <property type="entry name" value="MAT1"/>
    <property type="match status" value="1"/>
</dbReference>
<evidence type="ECO:0000256" key="4">
    <source>
        <dbReference type="ARBA" id="ARBA00022771"/>
    </source>
</evidence>
<name>A0A0E9NRX2_SAICN</name>
<keyword evidence="3" id="KW-0479">Metal-binding</keyword>
<keyword evidence="10" id="KW-0175">Coiled coil</keyword>
<keyword evidence="6" id="KW-0539">Nucleus</keyword>
<dbReference type="InterPro" id="IPR017907">
    <property type="entry name" value="Znf_RING_CS"/>
</dbReference>
<dbReference type="GO" id="GO:0070985">
    <property type="term" value="C:transcription factor TFIIK complex"/>
    <property type="evidence" value="ECO:0007669"/>
    <property type="project" value="UniProtKB-ARBA"/>
</dbReference>
<keyword evidence="13" id="KW-1185">Reference proteome</keyword>
<dbReference type="GO" id="GO:0006357">
    <property type="term" value="P:regulation of transcription by RNA polymerase II"/>
    <property type="evidence" value="ECO:0007669"/>
    <property type="project" value="TreeGrafter"/>
</dbReference>
<comment type="subcellular location">
    <subcellularLocation>
        <location evidence="1">Nucleus</location>
    </subcellularLocation>
</comment>
<evidence type="ECO:0000256" key="5">
    <source>
        <dbReference type="ARBA" id="ARBA00022833"/>
    </source>
</evidence>
<dbReference type="STRING" id="698492.A0A0E9NRX2"/>
<dbReference type="SUPFAM" id="SSF57850">
    <property type="entry name" value="RING/U-box"/>
    <property type="match status" value="1"/>
</dbReference>
<feature type="domain" description="RING-type" evidence="11">
    <location>
        <begin position="46"/>
        <end position="90"/>
    </location>
</feature>
<dbReference type="PROSITE" id="PS00518">
    <property type="entry name" value="ZF_RING_1"/>
    <property type="match status" value="1"/>
</dbReference>
<proteinExistence type="predicted"/>
<reference evidence="12 13" key="2">
    <citation type="journal article" date="2014" name="J. Gen. Appl. Microbiol.">
        <title>The early diverging ascomycetous budding yeast Saitoella complicata has three histone deacetylases belonging to the Clr6, Hos2, and Rpd3 lineages.</title>
        <authorList>
            <person name="Nishida H."/>
            <person name="Matsumoto T."/>
            <person name="Kondo S."/>
            <person name="Hamamoto M."/>
            <person name="Yoshikawa H."/>
        </authorList>
    </citation>
    <scope>NUCLEOTIDE SEQUENCE [LARGE SCALE GENOMIC DNA]</scope>
    <source>
        <strain evidence="12 13">NRRL Y-17804</strain>
    </source>
</reference>
<evidence type="ECO:0000256" key="8">
    <source>
        <dbReference type="ARBA" id="ARBA00033277"/>
    </source>
</evidence>
<evidence type="ECO:0000256" key="10">
    <source>
        <dbReference type="SAM" id="Coils"/>
    </source>
</evidence>
<dbReference type="InterPro" id="IPR013083">
    <property type="entry name" value="Znf_RING/FYVE/PHD"/>
</dbReference>
<evidence type="ECO:0000259" key="11">
    <source>
        <dbReference type="PROSITE" id="PS50089"/>
    </source>
</evidence>
<evidence type="ECO:0000313" key="12">
    <source>
        <dbReference type="EMBL" id="GAO52508.1"/>
    </source>
</evidence>
<organism evidence="12 13">
    <name type="scientific">Saitoella complicata (strain BCRC 22490 / CBS 7301 / JCM 7358 / NBRC 10748 / NRRL Y-17804)</name>
    <dbReference type="NCBI Taxonomy" id="698492"/>
    <lineage>
        <taxon>Eukaryota</taxon>
        <taxon>Fungi</taxon>
        <taxon>Dikarya</taxon>
        <taxon>Ascomycota</taxon>
        <taxon>Taphrinomycotina</taxon>
        <taxon>Taphrinomycotina incertae sedis</taxon>
        <taxon>Saitoella</taxon>
    </lineage>
</organism>
<keyword evidence="5" id="KW-0862">Zinc</keyword>
<evidence type="ECO:0000256" key="3">
    <source>
        <dbReference type="ARBA" id="ARBA00022723"/>
    </source>
</evidence>
<dbReference type="GO" id="GO:0008270">
    <property type="term" value="F:zinc ion binding"/>
    <property type="evidence" value="ECO:0007669"/>
    <property type="project" value="UniProtKB-KW"/>
</dbReference>
<dbReference type="GO" id="GO:0061575">
    <property type="term" value="F:cyclin-dependent protein serine/threonine kinase activator activity"/>
    <property type="evidence" value="ECO:0007669"/>
    <property type="project" value="InterPro"/>
</dbReference>
<reference evidence="12 13" key="1">
    <citation type="journal article" date="2011" name="J. Gen. Appl. Microbiol.">
        <title>Draft genome sequencing of the enigmatic yeast Saitoella complicata.</title>
        <authorList>
            <person name="Nishida H."/>
            <person name="Hamamoto M."/>
            <person name="Sugiyama J."/>
        </authorList>
    </citation>
    <scope>NUCLEOTIDE SEQUENCE [LARGE SCALE GENOMIC DNA]</scope>
    <source>
        <strain evidence="12 13">NRRL Y-17804</strain>
    </source>
</reference>
<evidence type="ECO:0000256" key="1">
    <source>
        <dbReference type="ARBA" id="ARBA00004123"/>
    </source>
</evidence>
<dbReference type="PANTHER" id="PTHR12683">
    <property type="entry name" value="CDK-ACTIVATING KINASE ASSEMBLY FACTOR MAT1"/>
    <property type="match status" value="1"/>
</dbReference>
<dbReference type="EMBL" id="BACD03000071">
    <property type="protein sequence ID" value="GAO52508.1"/>
    <property type="molecule type" value="Genomic_DNA"/>
</dbReference>
<dbReference type="InterPro" id="IPR004575">
    <property type="entry name" value="MAT1/Tfb3"/>
</dbReference>
<dbReference type="Proteomes" id="UP000033140">
    <property type="component" value="Unassembled WGS sequence"/>
</dbReference>
<evidence type="ECO:0000256" key="9">
    <source>
        <dbReference type="PROSITE-ProRule" id="PRU00175"/>
    </source>
</evidence>
<dbReference type="InterPro" id="IPR001841">
    <property type="entry name" value="Znf_RING"/>
</dbReference>
<dbReference type="FunFam" id="3.30.40.10:FF:000037">
    <property type="entry name" value="Cdk-activating kinase assembly factor MAT1, centre"/>
    <property type="match status" value="1"/>
</dbReference>
<evidence type="ECO:0000313" key="13">
    <source>
        <dbReference type="Proteomes" id="UP000033140"/>
    </source>
</evidence>
<dbReference type="Gene3D" id="3.30.40.10">
    <property type="entry name" value="Zinc/RING finger domain, C3HC4 (zinc finger)"/>
    <property type="match status" value="1"/>
</dbReference>
<evidence type="ECO:0000256" key="7">
    <source>
        <dbReference type="ARBA" id="ARBA00029873"/>
    </source>
</evidence>
<dbReference type="PANTHER" id="PTHR12683:SF13">
    <property type="entry name" value="CDK-ACTIVATING KINASE ASSEMBLY FACTOR MAT1"/>
    <property type="match status" value="1"/>
</dbReference>
<accession>A0A0E9NRX2</accession>
<protein>
    <recommendedName>
        <fullName evidence="2">RNA polymerase II transcription factor B subunit 3</fullName>
    </recommendedName>
    <alternativeName>
        <fullName evidence="8">RNA polymerase II transcription factor B 38 kDa subunit</fullName>
    </alternativeName>
    <alternativeName>
        <fullName evidence="7">RNA polymerase II transcription factor B p38 subunit</fullName>
    </alternativeName>
</protein>
<feature type="coiled-coil region" evidence="10">
    <location>
        <begin position="171"/>
        <end position="228"/>
    </location>
</feature>
<dbReference type="InterPro" id="IPR015877">
    <property type="entry name" value="MAT1_centre"/>
</dbReference>